<dbReference type="AlphaFoldDB" id="A0ABD2NWU2"/>
<evidence type="ECO:0000313" key="1">
    <source>
        <dbReference type="EMBL" id="KAL3283013.1"/>
    </source>
</evidence>
<sequence>MAEDFHVVANNLCREDEGNGFVIMNLCPKDGILPPNKFNYHNRLERLWLHFSGVSEVAVELSHWKRMKRIDQKCSRTRQSVSVALVALNRMDLVPSDHYLLPRIKKFRAKKFSFDEENEDSSISLLFGHHETFFPKRIH</sequence>
<name>A0ABD2NWU2_9CUCU</name>
<reference evidence="1 2" key="1">
    <citation type="journal article" date="2021" name="BMC Biol.">
        <title>Horizontally acquired antibacterial genes associated with adaptive radiation of ladybird beetles.</title>
        <authorList>
            <person name="Li H.S."/>
            <person name="Tang X.F."/>
            <person name="Huang Y.H."/>
            <person name="Xu Z.Y."/>
            <person name="Chen M.L."/>
            <person name="Du X.Y."/>
            <person name="Qiu B.Y."/>
            <person name="Chen P.T."/>
            <person name="Zhang W."/>
            <person name="Slipinski A."/>
            <person name="Escalona H.E."/>
            <person name="Waterhouse R.M."/>
            <person name="Zwick A."/>
            <person name="Pang H."/>
        </authorList>
    </citation>
    <scope>NUCLEOTIDE SEQUENCE [LARGE SCALE GENOMIC DNA]</scope>
    <source>
        <strain evidence="1">SYSU2018</strain>
    </source>
</reference>
<accession>A0ABD2NWU2</accession>
<keyword evidence="2" id="KW-1185">Reference proteome</keyword>
<dbReference type="Proteomes" id="UP001516400">
    <property type="component" value="Unassembled WGS sequence"/>
</dbReference>
<protein>
    <submittedName>
        <fullName evidence="1">Uncharacterized protein</fullName>
    </submittedName>
</protein>
<dbReference type="EMBL" id="JABFTP020000144">
    <property type="protein sequence ID" value="KAL3283013.1"/>
    <property type="molecule type" value="Genomic_DNA"/>
</dbReference>
<comment type="caution">
    <text evidence="1">The sequence shown here is derived from an EMBL/GenBank/DDBJ whole genome shotgun (WGS) entry which is preliminary data.</text>
</comment>
<gene>
    <name evidence="1" type="ORF">HHI36_006170</name>
</gene>
<proteinExistence type="predicted"/>
<evidence type="ECO:0000313" key="2">
    <source>
        <dbReference type="Proteomes" id="UP001516400"/>
    </source>
</evidence>
<organism evidence="1 2">
    <name type="scientific">Cryptolaemus montrouzieri</name>
    <dbReference type="NCBI Taxonomy" id="559131"/>
    <lineage>
        <taxon>Eukaryota</taxon>
        <taxon>Metazoa</taxon>
        <taxon>Ecdysozoa</taxon>
        <taxon>Arthropoda</taxon>
        <taxon>Hexapoda</taxon>
        <taxon>Insecta</taxon>
        <taxon>Pterygota</taxon>
        <taxon>Neoptera</taxon>
        <taxon>Endopterygota</taxon>
        <taxon>Coleoptera</taxon>
        <taxon>Polyphaga</taxon>
        <taxon>Cucujiformia</taxon>
        <taxon>Coccinelloidea</taxon>
        <taxon>Coccinellidae</taxon>
        <taxon>Scymninae</taxon>
        <taxon>Scymnini</taxon>
        <taxon>Cryptolaemus</taxon>
    </lineage>
</organism>